<dbReference type="OrthoDB" id="8234880at2"/>
<comment type="caution">
    <text evidence="2">The sequence shown here is derived from an EMBL/GenBank/DDBJ whole genome shotgun (WGS) entry which is preliminary data.</text>
</comment>
<name>A0A6L6QJU7_9BURK</name>
<organism evidence="2 3">
    <name type="scientific">Massilia eburnea</name>
    <dbReference type="NCBI Taxonomy" id="1776165"/>
    <lineage>
        <taxon>Bacteria</taxon>
        <taxon>Pseudomonadati</taxon>
        <taxon>Pseudomonadota</taxon>
        <taxon>Betaproteobacteria</taxon>
        <taxon>Burkholderiales</taxon>
        <taxon>Oxalobacteraceae</taxon>
        <taxon>Telluria group</taxon>
        <taxon>Massilia</taxon>
    </lineage>
</organism>
<dbReference type="Proteomes" id="UP000472320">
    <property type="component" value="Unassembled WGS sequence"/>
</dbReference>
<keyword evidence="3" id="KW-1185">Reference proteome</keyword>
<evidence type="ECO:0000313" key="2">
    <source>
        <dbReference type="EMBL" id="MTW11926.1"/>
    </source>
</evidence>
<feature type="chain" id="PRO_5027109936" evidence="1">
    <location>
        <begin position="21"/>
        <end position="241"/>
    </location>
</feature>
<gene>
    <name evidence="2" type="ORF">GM658_15075</name>
</gene>
<evidence type="ECO:0000256" key="1">
    <source>
        <dbReference type="SAM" id="SignalP"/>
    </source>
</evidence>
<proteinExistence type="predicted"/>
<dbReference type="EMBL" id="WNKX01000010">
    <property type="protein sequence ID" value="MTW11926.1"/>
    <property type="molecule type" value="Genomic_DNA"/>
</dbReference>
<dbReference type="AlphaFoldDB" id="A0A6L6QJU7"/>
<keyword evidence="1" id="KW-0732">Signal</keyword>
<evidence type="ECO:0000313" key="3">
    <source>
        <dbReference type="Proteomes" id="UP000472320"/>
    </source>
</evidence>
<sequence>MALRTLSIIPALLLAGQAIAGDGVEGRYGRTEIRYIAGKPAVFHTGRNVLTISEADEASIFHVIPETSQEYVVIKSWKPGLNCHNSYRLINIDSSGSVRASPEIGNCTDLAGISFAGSNPIIHLRQVMGGKIEQLIWRDGRIVELSSTSEACFAKHEQAMESGRRPQTQHVSHVSATGEGRLQFHSAPDERCAVAGTFVVPGDHLEASRTQGRYTLVVYQHPKTANVAAGWVESARLKSAN</sequence>
<accession>A0A6L6QJU7</accession>
<dbReference type="RefSeq" id="WP_155454869.1">
    <property type="nucleotide sequence ID" value="NZ_WNKX01000010.1"/>
</dbReference>
<reference evidence="2 3" key="1">
    <citation type="submission" date="2019-11" db="EMBL/GenBank/DDBJ databases">
        <title>Type strains purchased from KCTC, JCM and DSMZ.</title>
        <authorList>
            <person name="Lu H."/>
        </authorList>
    </citation>
    <scope>NUCLEOTIDE SEQUENCE [LARGE SCALE GENOMIC DNA]</scope>
    <source>
        <strain evidence="2 3">JCM 31587</strain>
    </source>
</reference>
<protein>
    <submittedName>
        <fullName evidence="2">Uncharacterized protein</fullName>
    </submittedName>
</protein>
<feature type="signal peptide" evidence="1">
    <location>
        <begin position="1"/>
        <end position="20"/>
    </location>
</feature>